<evidence type="ECO:0000256" key="1">
    <source>
        <dbReference type="SAM" id="Phobius"/>
    </source>
</evidence>
<dbReference type="WBParaSite" id="nRc.2.0.1.t24753-RA">
    <property type="protein sequence ID" value="nRc.2.0.1.t24753-RA"/>
    <property type="gene ID" value="nRc.2.0.1.g24753"/>
</dbReference>
<keyword evidence="1" id="KW-1133">Transmembrane helix</keyword>
<keyword evidence="1" id="KW-0812">Transmembrane</keyword>
<name>A0A915JGI2_ROMCU</name>
<sequence length="157" mass="17564">MGPADGREAGLIIRKGFGMEGRQMRVGERRCQSIPRGGDGVLYHQATGIMAVSPRTTSLENQKKDSTYRNKAKPSRFVVFLFYVPVKSILLNEMRSLPPLGWFLVWFLSFTHIFVNLCGVRSIHIILKHSAGLFFKTTNLSMESLASILTLFGSKLA</sequence>
<reference evidence="3" key="1">
    <citation type="submission" date="2022-11" db="UniProtKB">
        <authorList>
            <consortium name="WormBaseParasite"/>
        </authorList>
    </citation>
    <scope>IDENTIFICATION</scope>
</reference>
<evidence type="ECO:0000313" key="2">
    <source>
        <dbReference type="Proteomes" id="UP000887565"/>
    </source>
</evidence>
<keyword evidence="1" id="KW-0472">Membrane</keyword>
<dbReference type="Proteomes" id="UP000887565">
    <property type="component" value="Unplaced"/>
</dbReference>
<feature type="transmembrane region" description="Helical" evidence="1">
    <location>
        <begin position="100"/>
        <end position="120"/>
    </location>
</feature>
<protein>
    <submittedName>
        <fullName evidence="3">Uncharacterized protein</fullName>
    </submittedName>
</protein>
<dbReference type="AlphaFoldDB" id="A0A915JGI2"/>
<organism evidence="2 3">
    <name type="scientific">Romanomermis culicivorax</name>
    <name type="common">Nematode worm</name>
    <dbReference type="NCBI Taxonomy" id="13658"/>
    <lineage>
        <taxon>Eukaryota</taxon>
        <taxon>Metazoa</taxon>
        <taxon>Ecdysozoa</taxon>
        <taxon>Nematoda</taxon>
        <taxon>Enoplea</taxon>
        <taxon>Dorylaimia</taxon>
        <taxon>Mermithida</taxon>
        <taxon>Mermithoidea</taxon>
        <taxon>Mermithidae</taxon>
        <taxon>Romanomermis</taxon>
    </lineage>
</organism>
<evidence type="ECO:0000313" key="3">
    <source>
        <dbReference type="WBParaSite" id="nRc.2.0.1.t24753-RA"/>
    </source>
</evidence>
<accession>A0A915JGI2</accession>
<keyword evidence="2" id="KW-1185">Reference proteome</keyword>
<proteinExistence type="predicted"/>